<dbReference type="OrthoDB" id="5915190at2759"/>
<evidence type="ECO:0000313" key="3">
    <source>
        <dbReference type="EMBL" id="KRZ01357.1"/>
    </source>
</evidence>
<dbReference type="InterPro" id="IPR029526">
    <property type="entry name" value="PGBD"/>
</dbReference>
<gene>
    <name evidence="3" type="ORF">T11_11045</name>
    <name evidence="2" type="ORF">T11_9368</name>
</gene>
<organism evidence="2 4">
    <name type="scientific">Trichinella zimbabwensis</name>
    <dbReference type="NCBI Taxonomy" id="268475"/>
    <lineage>
        <taxon>Eukaryota</taxon>
        <taxon>Metazoa</taxon>
        <taxon>Ecdysozoa</taxon>
        <taxon>Nematoda</taxon>
        <taxon>Enoplea</taxon>
        <taxon>Dorylaimia</taxon>
        <taxon>Trichinellida</taxon>
        <taxon>Trichinellidae</taxon>
        <taxon>Trichinella</taxon>
    </lineage>
</organism>
<comment type="caution">
    <text evidence="2">The sequence shown here is derived from an EMBL/GenBank/DDBJ whole genome shotgun (WGS) entry which is preliminary data.</text>
</comment>
<evidence type="ECO:0000313" key="4">
    <source>
        <dbReference type="Proteomes" id="UP000055024"/>
    </source>
</evidence>
<dbReference type="Pfam" id="PF13843">
    <property type="entry name" value="DDE_Tnp_1_7"/>
    <property type="match status" value="1"/>
</dbReference>
<reference evidence="2 4" key="1">
    <citation type="submission" date="2015-01" db="EMBL/GenBank/DDBJ databases">
        <title>Evolution of Trichinella species and genotypes.</title>
        <authorList>
            <person name="Korhonen P.K."/>
            <person name="Edoardo P."/>
            <person name="Giuseppe L.R."/>
            <person name="Gasser R.B."/>
        </authorList>
    </citation>
    <scope>NUCLEOTIDE SEQUENCE [LARGE SCALE GENOMIC DNA]</scope>
    <source>
        <strain evidence="2">ISS1029</strain>
    </source>
</reference>
<dbReference type="Proteomes" id="UP000055024">
    <property type="component" value="Unassembled WGS sequence"/>
</dbReference>
<proteinExistence type="predicted"/>
<dbReference type="AlphaFoldDB" id="A0A0V1GPL8"/>
<accession>A0A0V1GPL8</accession>
<dbReference type="STRING" id="268475.A0A0V1GPL8"/>
<evidence type="ECO:0000259" key="1">
    <source>
        <dbReference type="Pfam" id="PF13843"/>
    </source>
</evidence>
<evidence type="ECO:0000313" key="2">
    <source>
        <dbReference type="EMBL" id="KRZ00145.1"/>
    </source>
</evidence>
<keyword evidence="4" id="KW-1185">Reference proteome</keyword>
<protein>
    <recommendedName>
        <fullName evidence="1">PiggyBac transposable element-derived protein domain-containing protein</fullName>
    </recommendedName>
</protein>
<dbReference type="EMBL" id="JYDP01000563">
    <property type="protein sequence ID" value="KRZ00145.1"/>
    <property type="molecule type" value="Genomic_DNA"/>
</dbReference>
<feature type="domain" description="PiggyBac transposable element-derived protein" evidence="1">
    <location>
        <begin position="76"/>
        <end position="140"/>
    </location>
</feature>
<name>A0A0V1GPL8_9BILA</name>
<sequence>MGRKISTPPGNSSGITAHCRANNNKLRLLAQSNCWCSWYLVYLDSNSEVVYSEFILLQWTQLLNSQLCMPFKMENLTTKFSTCDIEQLTGILMNMGLVPMSRDLMYWSRAFRLEGIASRMSRFRYFELMKYLHFNENSKAILNREKALHTIGFTKFVHCLSSFEIAA</sequence>
<dbReference type="EMBL" id="JYDP01000297">
    <property type="protein sequence ID" value="KRZ01357.1"/>
    <property type="molecule type" value="Genomic_DNA"/>
</dbReference>